<comment type="caution">
    <text evidence="7">The sequence shown here is derived from an EMBL/GenBank/DDBJ whole genome shotgun (WGS) entry which is preliminary data.</text>
</comment>
<dbReference type="InterPro" id="IPR039425">
    <property type="entry name" value="RNA_pol_sigma-70-like"/>
</dbReference>
<dbReference type="Pfam" id="PF04542">
    <property type="entry name" value="Sigma70_r2"/>
    <property type="match status" value="1"/>
</dbReference>
<feature type="domain" description="RNA polymerase sigma-70 region 2" evidence="5">
    <location>
        <begin position="82"/>
        <end position="144"/>
    </location>
</feature>
<sequence>MVRSSIITQLSSSTGSLYIMVGHKTARTVKIYLSPFSPSVHLMSIIAIMNQNNDMETVQMIEWIRQAQQGDADAYGKLIGIYQDCFYRVARSRLHNDEDAADAIQEMLLTGWEKCSTLKEPKYFKTWMIRILINKCNNILRKNRPLESLDHIPEPCAENMEDNIMFQAMIQELSEKNRIVMALYYGDSYTIREISQILEISEDAVKNRLSRGRKEVLKFL</sequence>
<keyword evidence="3" id="KW-0731">Sigma factor</keyword>
<dbReference type="Gene3D" id="1.10.10.10">
    <property type="entry name" value="Winged helix-like DNA-binding domain superfamily/Winged helix DNA-binding domain"/>
    <property type="match status" value="1"/>
</dbReference>
<dbReference type="SUPFAM" id="SSF88946">
    <property type="entry name" value="Sigma2 domain of RNA polymerase sigma factors"/>
    <property type="match status" value="1"/>
</dbReference>
<dbReference type="Proteomes" id="UP000274920">
    <property type="component" value="Unassembled WGS sequence"/>
</dbReference>
<dbReference type="InterPro" id="IPR013325">
    <property type="entry name" value="RNA_pol_sigma_r2"/>
</dbReference>
<keyword evidence="2" id="KW-0805">Transcription regulation</keyword>
<evidence type="ECO:0000256" key="3">
    <source>
        <dbReference type="ARBA" id="ARBA00023082"/>
    </source>
</evidence>
<gene>
    <name evidence="7" type="ORF">EBB54_26210</name>
</gene>
<dbReference type="InterPro" id="IPR013249">
    <property type="entry name" value="RNA_pol_sigma70_r4_t2"/>
</dbReference>
<keyword evidence="8" id="KW-1185">Reference proteome</keyword>
<dbReference type="EMBL" id="RHJS01000002">
    <property type="protein sequence ID" value="RRK34439.1"/>
    <property type="molecule type" value="Genomic_DNA"/>
</dbReference>
<proteinExistence type="inferred from homology"/>
<dbReference type="InterPro" id="IPR014284">
    <property type="entry name" value="RNA_pol_sigma-70_dom"/>
</dbReference>
<evidence type="ECO:0000256" key="1">
    <source>
        <dbReference type="ARBA" id="ARBA00010641"/>
    </source>
</evidence>
<evidence type="ECO:0000313" key="7">
    <source>
        <dbReference type="EMBL" id="RRK34439.1"/>
    </source>
</evidence>
<protein>
    <submittedName>
        <fullName evidence="7">Sigma-70 family RNA polymerase sigma factor</fullName>
    </submittedName>
</protein>
<keyword evidence="4" id="KW-0804">Transcription</keyword>
<evidence type="ECO:0000256" key="4">
    <source>
        <dbReference type="ARBA" id="ARBA00023163"/>
    </source>
</evidence>
<dbReference type="InterPro" id="IPR036388">
    <property type="entry name" value="WH-like_DNA-bd_sf"/>
</dbReference>
<organism evidence="7 8">
    <name type="scientific">Schaedlerella arabinosiphila</name>
    <dbReference type="NCBI Taxonomy" id="2044587"/>
    <lineage>
        <taxon>Bacteria</taxon>
        <taxon>Bacillati</taxon>
        <taxon>Bacillota</taxon>
        <taxon>Clostridia</taxon>
        <taxon>Lachnospirales</taxon>
        <taxon>Lachnospiraceae</taxon>
        <taxon>Schaedlerella</taxon>
    </lineage>
</organism>
<comment type="similarity">
    <text evidence="1">Belongs to the sigma-70 factor family. ECF subfamily.</text>
</comment>
<dbReference type="NCBIfam" id="TIGR02937">
    <property type="entry name" value="sigma70-ECF"/>
    <property type="match status" value="1"/>
</dbReference>
<dbReference type="AlphaFoldDB" id="A0A426DNQ8"/>
<dbReference type="PANTHER" id="PTHR43133">
    <property type="entry name" value="RNA POLYMERASE ECF-TYPE SIGMA FACTO"/>
    <property type="match status" value="1"/>
</dbReference>
<name>A0A426DNQ8_9FIRM</name>
<dbReference type="PANTHER" id="PTHR43133:SF51">
    <property type="entry name" value="RNA POLYMERASE SIGMA FACTOR"/>
    <property type="match status" value="1"/>
</dbReference>
<evidence type="ECO:0000259" key="5">
    <source>
        <dbReference type="Pfam" id="PF04542"/>
    </source>
</evidence>
<dbReference type="CDD" id="cd06171">
    <property type="entry name" value="Sigma70_r4"/>
    <property type="match status" value="1"/>
</dbReference>
<dbReference type="SUPFAM" id="SSF88659">
    <property type="entry name" value="Sigma3 and sigma4 domains of RNA polymerase sigma factors"/>
    <property type="match status" value="1"/>
</dbReference>
<accession>A0A426DNQ8</accession>
<evidence type="ECO:0000259" key="6">
    <source>
        <dbReference type="Pfam" id="PF08281"/>
    </source>
</evidence>
<dbReference type="Gene3D" id="1.10.1740.10">
    <property type="match status" value="1"/>
</dbReference>
<dbReference type="GO" id="GO:0006352">
    <property type="term" value="P:DNA-templated transcription initiation"/>
    <property type="evidence" value="ECO:0007669"/>
    <property type="project" value="InterPro"/>
</dbReference>
<dbReference type="InterPro" id="IPR013324">
    <property type="entry name" value="RNA_pol_sigma_r3/r4-like"/>
</dbReference>
<reference evidence="7" key="1">
    <citation type="submission" date="2018-10" db="EMBL/GenBank/DDBJ databases">
        <title>Schaedlerella arabinophila gen. nov. sp. nov., isolated from the mouse intestinal tract and comparative analysis with the genome of the closely related altered Schaedler flora strain ASF502.</title>
        <authorList>
            <person name="Miyake S."/>
            <person name="Soh M."/>
            <person name="Seedorf H."/>
        </authorList>
    </citation>
    <scope>NUCLEOTIDE SEQUENCE [LARGE SCALE GENOMIC DNA]</scope>
    <source>
        <strain evidence="7">DSM 106076</strain>
    </source>
</reference>
<evidence type="ECO:0000256" key="2">
    <source>
        <dbReference type="ARBA" id="ARBA00023015"/>
    </source>
</evidence>
<dbReference type="Pfam" id="PF08281">
    <property type="entry name" value="Sigma70_r4_2"/>
    <property type="match status" value="1"/>
</dbReference>
<feature type="domain" description="RNA polymerase sigma factor 70 region 4 type 2" evidence="6">
    <location>
        <begin position="166"/>
        <end position="215"/>
    </location>
</feature>
<dbReference type="InterPro" id="IPR007627">
    <property type="entry name" value="RNA_pol_sigma70_r2"/>
</dbReference>
<dbReference type="GO" id="GO:0003677">
    <property type="term" value="F:DNA binding"/>
    <property type="evidence" value="ECO:0007669"/>
    <property type="project" value="InterPro"/>
</dbReference>
<dbReference type="GO" id="GO:0016987">
    <property type="term" value="F:sigma factor activity"/>
    <property type="evidence" value="ECO:0007669"/>
    <property type="project" value="UniProtKB-KW"/>
</dbReference>
<evidence type="ECO:0000313" key="8">
    <source>
        <dbReference type="Proteomes" id="UP000274920"/>
    </source>
</evidence>